<feature type="transmembrane region" description="Helical" evidence="1">
    <location>
        <begin position="183"/>
        <end position="204"/>
    </location>
</feature>
<keyword evidence="1" id="KW-0812">Transmembrane</keyword>
<dbReference type="KEGG" id="aagg:ETAA8_57240"/>
<reference evidence="2 3" key="1">
    <citation type="submission" date="2019-02" db="EMBL/GenBank/DDBJ databases">
        <title>Deep-cultivation of Planctomycetes and their phenomic and genomic characterization uncovers novel biology.</title>
        <authorList>
            <person name="Wiegand S."/>
            <person name="Jogler M."/>
            <person name="Boedeker C."/>
            <person name="Pinto D."/>
            <person name="Vollmers J."/>
            <person name="Rivas-Marin E."/>
            <person name="Kohn T."/>
            <person name="Peeters S.H."/>
            <person name="Heuer A."/>
            <person name="Rast P."/>
            <person name="Oberbeckmann S."/>
            <person name="Bunk B."/>
            <person name="Jeske O."/>
            <person name="Meyerdierks A."/>
            <person name="Storesund J.E."/>
            <person name="Kallscheuer N."/>
            <person name="Luecker S."/>
            <person name="Lage O.M."/>
            <person name="Pohl T."/>
            <person name="Merkel B.J."/>
            <person name="Hornburger P."/>
            <person name="Mueller R.-W."/>
            <person name="Bruemmer F."/>
            <person name="Labrenz M."/>
            <person name="Spormann A.M."/>
            <person name="Op den Camp H."/>
            <person name="Overmann J."/>
            <person name="Amann R."/>
            <person name="Jetten M.S.M."/>
            <person name="Mascher T."/>
            <person name="Medema M.H."/>
            <person name="Devos D.P."/>
            <person name="Kaster A.-K."/>
            <person name="Ovreas L."/>
            <person name="Rohde M."/>
            <person name="Galperin M.Y."/>
            <person name="Jogler C."/>
        </authorList>
    </citation>
    <scope>NUCLEOTIDE SEQUENCE [LARGE SCALE GENOMIC DNA]</scope>
    <source>
        <strain evidence="2 3">ETA_A8</strain>
    </source>
</reference>
<sequence>MLTLWHSLLAAPILGDPNVQPNIASSDRHWFIVSRWQEFSGEARANMLRVLAIIVFYAIQLIQRPGTAHGTSLEFHRQVTFIAVAWSLIALAVLLCLQRRIFPAILKYVVTTFDVALLTILAMLAGGPSSPVTNVYYLILALAALRASVGMTWYTTIACLLGYLTLVAEADPVWFDAEHATPIVNQLMMLACLAITGIVIGQVVRQQRSLAVAYAERQAVGVAK</sequence>
<feature type="transmembrane region" description="Helical" evidence="1">
    <location>
        <begin position="39"/>
        <end position="59"/>
    </location>
</feature>
<dbReference type="AlphaFoldDB" id="A0A517YK22"/>
<proteinExistence type="predicted"/>
<accession>A0A517YK22</accession>
<evidence type="ECO:0000256" key="1">
    <source>
        <dbReference type="SAM" id="Phobius"/>
    </source>
</evidence>
<feature type="transmembrane region" description="Helical" evidence="1">
    <location>
        <begin position="79"/>
        <end position="102"/>
    </location>
</feature>
<dbReference type="RefSeq" id="WP_145096294.1">
    <property type="nucleotide sequence ID" value="NZ_CP036274.1"/>
</dbReference>
<name>A0A517YK22_9BACT</name>
<organism evidence="2 3">
    <name type="scientific">Anatilimnocola aggregata</name>
    <dbReference type="NCBI Taxonomy" id="2528021"/>
    <lineage>
        <taxon>Bacteria</taxon>
        <taxon>Pseudomonadati</taxon>
        <taxon>Planctomycetota</taxon>
        <taxon>Planctomycetia</taxon>
        <taxon>Pirellulales</taxon>
        <taxon>Pirellulaceae</taxon>
        <taxon>Anatilimnocola</taxon>
    </lineage>
</organism>
<keyword evidence="3" id="KW-1185">Reference proteome</keyword>
<feature type="transmembrane region" description="Helical" evidence="1">
    <location>
        <begin position="137"/>
        <end position="163"/>
    </location>
</feature>
<protein>
    <submittedName>
        <fullName evidence="2">Uncharacterized protein</fullName>
    </submittedName>
</protein>
<dbReference type="Proteomes" id="UP000315017">
    <property type="component" value="Chromosome"/>
</dbReference>
<evidence type="ECO:0000313" key="3">
    <source>
        <dbReference type="Proteomes" id="UP000315017"/>
    </source>
</evidence>
<gene>
    <name evidence="2" type="ORF">ETAA8_57240</name>
</gene>
<dbReference type="OrthoDB" id="277423at2"/>
<keyword evidence="1" id="KW-1133">Transmembrane helix</keyword>
<keyword evidence="1" id="KW-0472">Membrane</keyword>
<dbReference type="EMBL" id="CP036274">
    <property type="protein sequence ID" value="QDU30578.1"/>
    <property type="molecule type" value="Genomic_DNA"/>
</dbReference>
<evidence type="ECO:0000313" key="2">
    <source>
        <dbReference type="EMBL" id="QDU30578.1"/>
    </source>
</evidence>